<gene>
    <name evidence="1" type="ORF">g.366</name>
</gene>
<evidence type="ECO:0000313" key="1">
    <source>
        <dbReference type="EMBL" id="JAS22869.1"/>
    </source>
</evidence>
<dbReference type="EMBL" id="GEDC01014429">
    <property type="protein sequence ID" value="JAS22869.1"/>
    <property type="molecule type" value="Transcribed_RNA"/>
</dbReference>
<name>A0A1B6DAZ7_9HEMI</name>
<protein>
    <submittedName>
        <fullName evidence="1">Uncharacterized protein</fullName>
    </submittedName>
</protein>
<accession>A0A1B6DAZ7</accession>
<sequence length="116" mass="13309">DSSDCNGCFDAKYDRLIVKEDIKNPNTASSWSKNQCICNNSTKNFPIIIVSNTESIRLELVINSTQTLNYFKYTRPLFELAYKFIHSPICGPKLFQSRMEGKINFPYMVFDTSTST</sequence>
<feature type="non-terminal residue" evidence="1">
    <location>
        <position position="116"/>
    </location>
</feature>
<reference evidence="1" key="1">
    <citation type="submission" date="2015-12" db="EMBL/GenBank/DDBJ databases">
        <title>De novo transcriptome assembly of four potential Pierce s Disease insect vectors from Arizona vineyards.</title>
        <authorList>
            <person name="Tassone E.E."/>
        </authorList>
    </citation>
    <scope>NUCLEOTIDE SEQUENCE</scope>
</reference>
<organism evidence="1">
    <name type="scientific">Clastoptera arizonana</name>
    <name type="common">Arizona spittle bug</name>
    <dbReference type="NCBI Taxonomy" id="38151"/>
    <lineage>
        <taxon>Eukaryota</taxon>
        <taxon>Metazoa</taxon>
        <taxon>Ecdysozoa</taxon>
        <taxon>Arthropoda</taxon>
        <taxon>Hexapoda</taxon>
        <taxon>Insecta</taxon>
        <taxon>Pterygota</taxon>
        <taxon>Neoptera</taxon>
        <taxon>Paraneoptera</taxon>
        <taxon>Hemiptera</taxon>
        <taxon>Auchenorrhyncha</taxon>
        <taxon>Cercopoidea</taxon>
        <taxon>Clastopteridae</taxon>
        <taxon>Clastoptera</taxon>
    </lineage>
</organism>
<feature type="non-terminal residue" evidence="1">
    <location>
        <position position="1"/>
    </location>
</feature>
<proteinExistence type="predicted"/>
<dbReference type="AlphaFoldDB" id="A0A1B6DAZ7"/>